<proteinExistence type="predicted"/>
<dbReference type="Proteomes" id="UP000177652">
    <property type="component" value="Unassembled WGS sequence"/>
</dbReference>
<comment type="caution">
    <text evidence="2">The sequence shown here is derived from an EMBL/GenBank/DDBJ whole genome shotgun (WGS) entry which is preliminary data.</text>
</comment>
<dbReference type="PANTHER" id="PTHR30289">
    <property type="entry name" value="UNCHARACTERIZED PROTEIN YBCL-RELATED"/>
    <property type="match status" value="1"/>
</dbReference>
<dbReference type="Gene3D" id="3.90.280.10">
    <property type="entry name" value="PEBP-like"/>
    <property type="match status" value="1"/>
</dbReference>
<evidence type="ECO:0000313" key="2">
    <source>
        <dbReference type="EMBL" id="OGG66446.1"/>
    </source>
</evidence>
<organism evidence="2 3">
    <name type="scientific">Candidatus Kaiserbacteria bacterium RIFCSPHIGHO2_02_FULL_55_20</name>
    <dbReference type="NCBI Taxonomy" id="1798497"/>
    <lineage>
        <taxon>Bacteria</taxon>
        <taxon>Candidatus Kaiseribacteriota</taxon>
    </lineage>
</organism>
<dbReference type="NCBIfam" id="TIGR00481">
    <property type="entry name" value="YbhB/YbcL family Raf kinase inhibitor-like protein"/>
    <property type="match status" value="1"/>
</dbReference>
<accession>A0A1F6DYH6</accession>
<gene>
    <name evidence="2" type="ORF">A3D71_02515</name>
</gene>
<evidence type="ECO:0000313" key="3">
    <source>
        <dbReference type="Proteomes" id="UP000177652"/>
    </source>
</evidence>
<protein>
    <submittedName>
        <fullName evidence="2">Kinase inhibitor</fullName>
    </submittedName>
</protein>
<dbReference type="InterPro" id="IPR008914">
    <property type="entry name" value="PEBP"/>
</dbReference>
<feature type="region of interest" description="Disordered" evidence="1">
    <location>
        <begin position="1"/>
        <end position="21"/>
    </location>
</feature>
<dbReference type="CDD" id="cd00865">
    <property type="entry name" value="PEBP_bact_arch"/>
    <property type="match status" value="1"/>
</dbReference>
<reference evidence="2 3" key="1">
    <citation type="journal article" date="2016" name="Nat. Commun.">
        <title>Thousands of microbial genomes shed light on interconnected biogeochemical processes in an aquifer system.</title>
        <authorList>
            <person name="Anantharaman K."/>
            <person name="Brown C.T."/>
            <person name="Hug L.A."/>
            <person name="Sharon I."/>
            <person name="Castelle C.J."/>
            <person name="Probst A.J."/>
            <person name="Thomas B.C."/>
            <person name="Singh A."/>
            <person name="Wilkins M.J."/>
            <person name="Karaoz U."/>
            <person name="Brodie E.L."/>
            <person name="Williams K.H."/>
            <person name="Hubbard S.S."/>
            <person name="Banfield J.F."/>
        </authorList>
    </citation>
    <scope>NUCLEOTIDE SEQUENCE [LARGE SCALE GENOMIC DNA]</scope>
</reference>
<evidence type="ECO:0000256" key="1">
    <source>
        <dbReference type="SAM" id="MobiDB-lite"/>
    </source>
</evidence>
<dbReference type="Pfam" id="PF01161">
    <property type="entry name" value="PBP"/>
    <property type="match status" value="1"/>
</dbReference>
<dbReference type="EMBL" id="MFLK01000007">
    <property type="protein sequence ID" value="OGG66446.1"/>
    <property type="molecule type" value="Genomic_DNA"/>
</dbReference>
<dbReference type="STRING" id="1798497.A3D71_02515"/>
<dbReference type="SUPFAM" id="SSF49777">
    <property type="entry name" value="PEBP-like"/>
    <property type="match status" value="1"/>
</dbReference>
<name>A0A1F6DYH6_9BACT</name>
<dbReference type="PANTHER" id="PTHR30289:SF1">
    <property type="entry name" value="PEBP (PHOSPHATIDYLETHANOLAMINE-BINDING PROTEIN) FAMILY PROTEIN"/>
    <property type="match status" value="1"/>
</dbReference>
<sequence>MATSTLTLRSPAFADNGSMPSRFTCDGDRTVNPELTIGGVPPGTKSLALIMDDPDVPKALHPDGVFEHWILFNIPPSTTAIPENGSVGTVGANGAGKNAYTGPCPPPQYEPSEHRYVFKLYALDTLLALQAEATRADVEKAMSGHIIAETQLVGRYKRK</sequence>
<dbReference type="AlphaFoldDB" id="A0A1F6DYH6"/>
<dbReference type="InterPro" id="IPR036610">
    <property type="entry name" value="PEBP-like_sf"/>
</dbReference>
<dbReference type="InterPro" id="IPR005247">
    <property type="entry name" value="YbhB_YbcL/LppC-like"/>
</dbReference>